<dbReference type="EMBL" id="JANYMP010000004">
    <property type="protein sequence ID" value="MCS7477479.1"/>
    <property type="molecule type" value="Genomic_DNA"/>
</dbReference>
<dbReference type="Proteomes" id="UP001141259">
    <property type="component" value="Unassembled WGS sequence"/>
</dbReference>
<evidence type="ECO:0000313" key="4">
    <source>
        <dbReference type="Proteomes" id="UP001141259"/>
    </source>
</evidence>
<feature type="transmembrane region" description="Helical" evidence="2">
    <location>
        <begin position="436"/>
        <end position="456"/>
    </location>
</feature>
<organism evidence="3 4">
    <name type="scientific">Umezawaea endophytica</name>
    <dbReference type="NCBI Taxonomy" id="1654476"/>
    <lineage>
        <taxon>Bacteria</taxon>
        <taxon>Bacillati</taxon>
        <taxon>Actinomycetota</taxon>
        <taxon>Actinomycetes</taxon>
        <taxon>Pseudonocardiales</taxon>
        <taxon>Pseudonocardiaceae</taxon>
        <taxon>Umezawaea</taxon>
    </lineage>
</organism>
<keyword evidence="4" id="KW-1185">Reference proteome</keyword>
<evidence type="ECO:0000256" key="2">
    <source>
        <dbReference type="SAM" id="Phobius"/>
    </source>
</evidence>
<comment type="caution">
    <text evidence="3">The sequence shown here is derived from an EMBL/GenBank/DDBJ whole genome shotgun (WGS) entry which is preliminary data.</text>
</comment>
<dbReference type="AlphaFoldDB" id="A0A9X2ZZJ0"/>
<feature type="transmembrane region" description="Helical" evidence="2">
    <location>
        <begin position="408"/>
        <end position="430"/>
    </location>
</feature>
<dbReference type="RefSeq" id="WP_259622978.1">
    <property type="nucleotide sequence ID" value="NZ_JANYMP010000004.1"/>
</dbReference>
<reference evidence="3" key="1">
    <citation type="submission" date="2022-08" db="EMBL/GenBank/DDBJ databases">
        <authorList>
            <person name="Tistechok S."/>
            <person name="Samborskyy M."/>
            <person name="Roman I."/>
        </authorList>
    </citation>
    <scope>NUCLEOTIDE SEQUENCE</scope>
    <source>
        <strain evidence="3">DSM 103496</strain>
    </source>
</reference>
<gene>
    <name evidence="3" type="ORF">NZH93_11495</name>
</gene>
<keyword evidence="2" id="KW-0812">Transmembrane</keyword>
<feature type="transmembrane region" description="Helical" evidence="2">
    <location>
        <begin position="378"/>
        <end position="396"/>
    </location>
</feature>
<evidence type="ECO:0000256" key="1">
    <source>
        <dbReference type="SAM" id="MobiDB-lite"/>
    </source>
</evidence>
<proteinExistence type="predicted"/>
<name>A0A9X2ZZJ0_9PSEU</name>
<protein>
    <submittedName>
        <fullName evidence="3">Uncharacterized protein</fullName>
    </submittedName>
</protein>
<evidence type="ECO:0000313" key="3">
    <source>
        <dbReference type="EMBL" id="MCS7477479.1"/>
    </source>
</evidence>
<keyword evidence="2" id="KW-0472">Membrane</keyword>
<sequence length="709" mass="74901">MTRLVDVVDLRPGASSGIDPDGPAIRNVASRIVVVDLASRSAENHSRYHQLATIGQVREIVLVLVGPMTTDEHGSPALRLSSMLGQACVTLWVGSEVGVRWEGGTDRGRQSEPEVEDGLADLLRVLGSRPVFDEVVRRVREIPFHVASPATDVVHPSVQPAELTTLLLRALRQMSGTNDQAPASEEPAAGKRAGTGTAAAVVPRSPLHRRRAAAQQRLADAVAATAALRRWNGAFTTGGDAACERVALAGAALEAHRTIALEAVSLVQRLPAPDDDALAAMGVPHPQAVDHSAVAATTGALLKGRLRSGSLLGASRALRHLANSQAGRDANVNAFTTRVALERPESARANRWSPVLAVLPVVLATCFATAALPVSGIAAGPVSAALWLGLLAFLLTRRPPGGPATGKVLAVVGATAVAGVAGGLLVPPMVPVPEPFEALVCGLSVLVSLTALVLVWRAQVDRWTSTLLLGQAATVHEGLVGLVDEFVVGRQGSADLRRRTADAALLLAGGCDDVRAVFTETCSESPVDGDVRTGNHHDLVDVIHRDLERISTTALDESVRAIASGAPLTAEPGLVALRARTLTKEYVDYLRRSGGHRRPPMGAVDARGALEEAFWEDSVDARRVLKASGREEMRQLCHLSDIRRLNPDWSGVRVIRFAPEHVLELFGVIGHEIVDTDQDVVGVLRLVPLRRDVVRRVAPPLSADPGGDL</sequence>
<feature type="region of interest" description="Disordered" evidence="1">
    <location>
        <begin position="175"/>
        <end position="198"/>
    </location>
</feature>
<accession>A0A9X2ZZJ0</accession>
<keyword evidence="2" id="KW-1133">Transmembrane helix</keyword>